<dbReference type="Pfam" id="PF01757">
    <property type="entry name" value="Acyl_transf_3"/>
    <property type="match status" value="1"/>
</dbReference>
<keyword evidence="1" id="KW-0472">Membrane</keyword>
<sequence>MVSTDPSDVPDAPTSRIDSITGLRAFAALLVVGTHAGFWTGNYTEDTAGWFFARLEAGVAVFFVLSGFLLFRPWVTALARGTSGPSLTRYFRHRARRILPAYWLVVIST</sequence>
<dbReference type="AlphaFoldDB" id="A0A1G8NGM3"/>
<dbReference type="RefSeq" id="WP_072738968.1">
    <property type="nucleotide sequence ID" value="NZ_CP048813.1"/>
</dbReference>
<dbReference type="Proteomes" id="UP000183263">
    <property type="component" value="Unassembled WGS sequence"/>
</dbReference>
<keyword evidence="1" id="KW-0812">Transmembrane</keyword>
<dbReference type="PANTHER" id="PTHR23028">
    <property type="entry name" value="ACETYLTRANSFERASE"/>
    <property type="match status" value="1"/>
</dbReference>
<organism evidence="3 4">
    <name type="scientific">Rhodococcus triatomae</name>
    <dbReference type="NCBI Taxonomy" id="300028"/>
    <lineage>
        <taxon>Bacteria</taxon>
        <taxon>Bacillati</taxon>
        <taxon>Actinomycetota</taxon>
        <taxon>Actinomycetes</taxon>
        <taxon>Mycobacteriales</taxon>
        <taxon>Nocardiaceae</taxon>
        <taxon>Rhodococcus</taxon>
    </lineage>
</organism>
<dbReference type="GO" id="GO:0016747">
    <property type="term" value="F:acyltransferase activity, transferring groups other than amino-acyl groups"/>
    <property type="evidence" value="ECO:0007669"/>
    <property type="project" value="InterPro"/>
</dbReference>
<dbReference type="EMBL" id="FNDN01000011">
    <property type="protein sequence ID" value="SDI79308.1"/>
    <property type="molecule type" value="Genomic_DNA"/>
</dbReference>
<proteinExistence type="predicted"/>
<reference evidence="3 4" key="1">
    <citation type="submission" date="2016-10" db="EMBL/GenBank/DDBJ databases">
        <authorList>
            <person name="de Groot N.N."/>
        </authorList>
    </citation>
    <scope>NUCLEOTIDE SEQUENCE [LARGE SCALE GENOMIC DNA]</scope>
    <source>
        <strain evidence="3 4">DSM 44892</strain>
    </source>
</reference>
<dbReference type="InterPro" id="IPR002656">
    <property type="entry name" value="Acyl_transf_3_dom"/>
</dbReference>
<keyword evidence="3" id="KW-0012">Acyltransferase</keyword>
<protein>
    <submittedName>
        <fullName evidence="3">Acyltransferase family protein</fullName>
    </submittedName>
</protein>
<name>A0A1G8NGM3_9NOCA</name>
<accession>A0A1G8NGM3</accession>
<keyword evidence="1" id="KW-1133">Transmembrane helix</keyword>
<evidence type="ECO:0000313" key="4">
    <source>
        <dbReference type="Proteomes" id="UP000183263"/>
    </source>
</evidence>
<dbReference type="GO" id="GO:0016020">
    <property type="term" value="C:membrane"/>
    <property type="evidence" value="ECO:0007669"/>
    <property type="project" value="TreeGrafter"/>
</dbReference>
<feature type="transmembrane region" description="Helical" evidence="1">
    <location>
        <begin position="21"/>
        <end position="39"/>
    </location>
</feature>
<keyword evidence="4" id="KW-1185">Reference proteome</keyword>
<evidence type="ECO:0000256" key="1">
    <source>
        <dbReference type="SAM" id="Phobius"/>
    </source>
</evidence>
<dbReference type="GO" id="GO:0009103">
    <property type="term" value="P:lipopolysaccharide biosynthetic process"/>
    <property type="evidence" value="ECO:0007669"/>
    <property type="project" value="TreeGrafter"/>
</dbReference>
<gene>
    <name evidence="3" type="ORF">SAMN05444695_11163</name>
</gene>
<feature type="transmembrane region" description="Helical" evidence="1">
    <location>
        <begin position="51"/>
        <end position="71"/>
    </location>
</feature>
<dbReference type="PANTHER" id="PTHR23028:SF53">
    <property type="entry name" value="ACYL_TRANSF_3 DOMAIN-CONTAINING PROTEIN"/>
    <property type="match status" value="1"/>
</dbReference>
<feature type="domain" description="Acyltransferase 3" evidence="2">
    <location>
        <begin position="18"/>
        <end position="106"/>
    </location>
</feature>
<evidence type="ECO:0000259" key="2">
    <source>
        <dbReference type="Pfam" id="PF01757"/>
    </source>
</evidence>
<dbReference type="InterPro" id="IPR050879">
    <property type="entry name" value="Acyltransferase_3"/>
</dbReference>
<keyword evidence="3" id="KW-0808">Transferase</keyword>
<evidence type="ECO:0000313" key="3">
    <source>
        <dbReference type="EMBL" id="SDI79308.1"/>
    </source>
</evidence>